<evidence type="ECO:0000256" key="8">
    <source>
        <dbReference type="ARBA" id="ARBA00022833"/>
    </source>
</evidence>
<evidence type="ECO:0000256" key="4">
    <source>
        <dbReference type="ARBA" id="ARBA00022679"/>
    </source>
</evidence>
<evidence type="ECO:0000256" key="11">
    <source>
        <dbReference type="ARBA" id="ARBA00047768"/>
    </source>
</evidence>
<feature type="domain" description="RNA polymerase Rpb2" evidence="16">
    <location>
        <begin position="22"/>
        <end position="207"/>
    </location>
</feature>
<feature type="domain" description="RNA polymerase beta subunit protrusion" evidence="17">
    <location>
        <begin position="1"/>
        <end position="260"/>
    </location>
</feature>
<dbReference type="FunFam" id="2.40.270.10:FF:000011">
    <property type="entry name" value="DNA-directed RNA polymerase subunit beta"/>
    <property type="match status" value="1"/>
</dbReference>
<feature type="domain" description="DNA-directed RNA polymerase I subunit RPA2" evidence="19">
    <location>
        <begin position="404"/>
        <end position="462"/>
    </location>
</feature>
<dbReference type="InterPro" id="IPR015712">
    <property type="entry name" value="DNA-dir_RNA_pol_su2"/>
</dbReference>
<accession>A0A9D4C8S9</accession>
<dbReference type="GO" id="GO:0032549">
    <property type="term" value="F:ribonucleoside binding"/>
    <property type="evidence" value="ECO:0007669"/>
    <property type="project" value="InterPro"/>
</dbReference>
<evidence type="ECO:0000256" key="12">
    <source>
        <dbReference type="RuleBase" id="RU000434"/>
    </source>
</evidence>
<keyword evidence="5 13" id="KW-0548">Nucleotidyltransferase</keyword>
<dbReference type="EMBL" id="JAIWYP010000013">
    <property type="protein sequence ID" value="KAH3719350.1"/>
    <property type="molecule type" value="Genomic_DNA"/>
</dbReference>
<evidence type="ECO:0000256" key="2">
    <source>
        <dbReference type="ARBA" id="ARBA00006835"/>
    </source>
</evidence>
<dbReference type="InterPro" id="IPR014724">
    <property type="entry name" value="RNA_pol_RPB2_OB-fold"/>
</dbReference>
<evidence type="ECO:0000259" key="16">
    <source>
        <dbReference type="Pfam" id="PF04561"/>
    </source>
</evidence>
<dbReference type="EC" id="2.7.7.6" evidence="13"/>
<evidence type="ECO:0000256" key="3">
    <source>
        <dbReference type="ARBA" id="ARBA00022478"/>
    </source>
</evidence>
<comment type="function">
    <text evidence="13">DNA-dependent RNA polymerase catalyzes the transcription of DNA into RNA using the four ribonucleoside triphosphates as substrates.</text>
</comment>
<feature type="domain" description="RNA polymerase Rpb2" evidence="18">
    <location>
        <begin position="297"/>
        <end position="362"/>
    </location>
</feature>
<dbReference type="GO" id="GO:0003899">
    <property type="term" value="F:DNA-directed RNA polymerase activity"/>
    <property type="evidence" value="ECO:0007669"/>
    <property type="project" value="UniProtKB-EC"/>
</dbReference>
<dbReference type="PANTHER" id="PTHR20856">
    <property type="entry name" value="DNA-DIRECTED RNA POLYMERASE I SUBUNIT 2"/>
    <property type="match status" value="1"/>
</dbReference>
<keyword evidence="6" id="KW-0479">Metal-binding</keyword>
<comment type="subcellular location">
    <subcellularLocation>
        <location evidence="1">Nucleus</location>
    </subcellularLocation>
</comment>
<keyword evidence="21" id="KW-1185">Reference proteome</keyword>
<evidence type="ECO:0000256" key="7">
    <source>
        <dbReference type="ARBA" id="ARBA00022771"/>
    </source>
</evidence>
<dbReference type="InterPro" id="IPR007645">
    <property type="entry name" value="RNA_pol_Rpb2_3"/>
</dbReference>
<keyword evidence="10" id="KW-0539">Nucleus</keyword>
<dbReference type="Gene3D" id="2.40.50.150">
    <property type="match status" value="1"/>
</dbReference>
<evidence type="ECO:0000256" key="5">
    <source>
        <dbReference type="ARBA" id="ARBA00022695"/>
    </source>
</evidence>
<evidence type="ECO:0000256" key="1">
    <source>
        <dbReference type="ARBA" id="ARBA00004123"/>
    </source>
</evidence>
<dbReference type="PROSITE" id="PS01166">
    <property type="entry name" value="RNA_POL_BETA"/>
    <property type="match status" value="1"/>
</dbReference>
<protein>
    <recommendedName>
        <fullName evidence="13">DNA-directed RNA polymerase subunit beta</fullName>
        <ecNumber evidence="13">2.7.7.6</ecNumber>
    </recommendedName>
</protein>
<name>A0A9D4C8S9_DREPO</name>
<dbReference type="Pfam" id="PF04561">
    <property type="entry name" value="RNA_pol_Rpb2_2"/>
    <property type="match status" value="1"/>
</dbReference>
<proteinExistence type="inferred from homology"/>
<dbReference type="FunFam" id="2.40.270.10:FF:000006">
    <property type="entry name" value="DNA-directed RNA polymerase subunit beta"/>
    <property type="match status" value="1"/>
</dbReference>
<dbReference type="InterPro" id="IPR007121">
    <property type="entry name" value="RNA_pol_bsu_CS"/>
</dbReference>
<dbReference type="InterPro" id="IPR007120">
    <property type="entry name" value="DNA-dir_RNAP_su2_dom"/>
</dbReference>
<dbReference type="Pfam" id="PF06883">
    <property type="entry name" value="RNA_pol_Rpa2_4"/>
    <property type="match status" value="1"/>
</dbReference>
<evidence type="ECO:0000259" key="18">
    <source>
        <dbReference type="Pfam" id="PF04565"/>
    </source>
</evidence>
<evidence type="ECO:0000256" key="13">
    <source>
        <dbReference type="RuleBase" id="RU363031"/>
    </source>
</evidence>
<keyword evidence="4 13" id="KW-0808">Transferase</keyword>
<feature type="domain" description="DNA-directed RNA polymerase subunit 2 hybrid-binding" evidence="14">
    <location>
        <begin position="512"/>
        <end position="882"/>
    </location>
</feature>
<gene>
    <name evidence="20" type="ORF">DPMN_062182</name>
</gene>
<dbReference type="GO" id="GO:0003677">
    <property type="term" value="F:DNA binding"/>
    <property type="evidence" value="ECO:0007669"/>
    <property type="project" value="InterPro"/>
</dbReference>
<dbReference type="CDD" id="cd00653">
    <property type="entry name" value="RNA_pol_B_RPB2"/>
    <property type="match status" value="1"/>
</dbReference>
<evidence type="ECO:0000313" key="21">
    <source>
        <dbReference type="Proteomes" id="UP000828390"/>
    </source>
</evidence>
<dbReference type="AlphaFoldDB" id="A0A9D4C8S9"/>
<dbReference type="Pfam" id="PF04565">
    <property type="entry name" value="RNA_pol_Rpb2_3"/>
    <property type="match status" value="1"/>
</dbReference>
<dbReference type="Pfam" id="PF04563">
    <property type="entry name" value="RNA_pol_Rpb2_1"/>
    <property type="match status" value="1"/>
</dbReference>
<dbReference type="InterPro" id="IPR009674">
    <property type="entry name" value="Rpa2_dom_4"/>
</dbReference>
<dbReference type="Gene3D" id="3.90.1110.10">
    <property type="entry name" value="RNA polymerase Rpb2, domain 2"/>
    <property type="match status" value="1"/>
</dbReference>
<dbReference type="InterPro" id="IPR037034">
    <property type="entry name" value="RNA_pol_Rpb2_2_sf"/>
</dbReference>
<keyword evidence="9 13" id="KW-0804">Transcription</keyword>
<dbReference type="GO" id="GO:0006351">
    <property type="term" value="P:DNA-templated transcription"/>
    <property type="evidence" value="ECO:0007669"/>
    <property type="project" value="InterPro"/>
</dbReference>
<keyword evidence="8" id="KW-0862">Zinc</keyword>
<dbReference type="Pfam" id="PF04560">
    <property type="entry name" value="RNA_pol_Rpb2_7"/>
    <property type="match status" value="1"/>
</dbReference>
<reference evidence="20" key="1">
    <citation type="journal article" date="2019" name="bioRxiv">
        <title>The Genome of the Zebra Mussel, Dreissena polymorpha: A Resource for Invasive Species Research.</title>
        <authorList>
            <person name="McCartney M.A."/>
            <person name="Auch B."/>
            <person name="Kono T."/>
            <person name="Mallez S."/>
            <person name="Zhang Y."/>
            <person name="Obille A."/>
            <person name="Becker A."/>
            <person name="Abrahante J.E."/>
            <person name="Garbe J."/>
            <person name="Badalamenti J.P."/>
            <person name="Herman A."/>
            <person name="Mangelson H."/>
            <person name="Liachko I."/>
            <person name="Sullivan S."/>
            <person name="Sone E.D."/>
            <person name="Koren S."/>
            <person name="Silverstein K.A.T."/>
            <person name="Beckman K.B."/>
            <person name="Gohl D.M."/>
        </authorList>
    </citation>
    <scope>NUCLEOTIDE SEQUENCE</scope>
    <source>
        <strain evidence="20">Duluth1</strain>
        <tissue evidence="20">Whole animal</tissue>
    </source>
</reference>
<dbReference type="Gene3D" id="3.90.1070.20">
    <property type="match status" value="1"/>
</dbReference>
<dbReference type="Gene3D" id="2.40.270.10">
    <property type="entry name" value="DNA-directed RNA polymerase, subunit 2, domain 6"/>
    <property type="match status" value="1"/>
</dbReference>
<keyword evidence="7" id="KW-0863">Zinc-finger</keyword>
<dbReference type="InterPro" id="IPR007641">
    <property type="entry name" value="RNA_pol_Rpb2_7"/>
</dbReference>
<dbReference type="FunFam" id="3.90.1800.10:FF:000004">
    <property type="entry name" value="DNA-directed RNA polymerase subunit beta"/>
    <property type="match status" value="1"/>
</dbReference>
<keyword evidence="3 13" id="KW-0240">DNA-directed RNA polymerase</keyword>
<dbReference type="GO" id="GO:0008270">
    <property type="term" value="F:zinc ion binding"/>
    <property type="evidence" value="ECO:0007669"/>
    <property type="project" value="UniProtKB-KW"/>
</dbReference>
<evidence type="ECO:0000259" key="17">
    <source>
        <dbReference type="Pfam" id="PF04563"/>
    </source>
</evidence>
<dbReference type="Pfam" id="PF00562">
    <property type="entry name" value="RNA_pol_Rpb2_6"/>
    <property type="match status" value="1"/>
</dbReference>
<sequence>EMGGYFIINGIEKVIRMLVLPRRNFPMCVQRPSWKGRGPMFTDYGVMMRCVMNDHSATNLVLHYLSNGTAQLCFYNKNQVYFAPIIIILKGLVSLPDRHIYEELVKGKEDDSFYKGCIVAMLREALNEKLFTRQAVLKYIGSRFRFIMYGLAPWKTDQQVGRYIYKRCICTHLDDDMDKFNLLVHMTRKLFDFAKGRCASESQDSPMFQEVLLGGHFYQMLLKSKLGQYLNLLKVVLDRHAKANKGGAELFKVTPDTLLRAMRFAPDICHSIEYTMATGNIDSSNAHALLQTSGLTVVADKLNFMRYMSHFRCVHRGAFFGQMRTTGVRKLLPEAWGFLCPVHTPDGAPCGLMNHAAAQCQIQVFNMPVQPVNDILYSLGVFPLGDSVCPVRDCYIVMLDGKMVGYVACAAAERVSDNLRRMKVMGLNKVPSTMEICLVKSTPYASQYPGLYLFTTPARMLRPVRNLGLQEVEMIGTFEQVYMDICICQEEAYTGVTTHQELTGVSMLSFAANLTPFSDFNQSPRNMYQCQMGKQTMGVPVHTLQFRNDNKLYKLQTPQTPMVRPTKYDDFEIDNYPLGTNAIVAVISYTGYDMEDAMVINKGSLQRGFGHASVYKTEIVNLCNKLATGRSQNQTTLVFGCTADSQPYKSGQLNIDGLPPIGTYLTEGSPYYSYLNTQSGESKVVKYKSSEPAWVEHIKVLGSDLGDTMSFKVAIMLRINRNPIIGDKFASRHGQKGVCSMLYPTENMPFSESGMTPDIIFNPHGYPSRMTIGKFCCSMMIESMAGKAAATFGDCYDATPFQFSEEDPAIDHFGKLLTKAGYNYYGTERFYSGVDGRELEADIFMGVVYYQRLRHMVSDKFQVRTTGPVDPLTNQPVKGRKKHGGVRFGEMERDALIAHGSSFLLQDRLFNCSDKTMAPVCIKCGNLLSIATQRKSSVDGKDRKRNYVCSLCKSMDTIQFISVPFVFKYLLVELAAMNIRIDLQVKEA</sequence>
<feature type="domain" description="RNA polymerase Rpb2" evidence="15">
    <location>
        <begin position="884"/>
        <end position="984"/>
    </location>
</feature>
<dbReference type="InterPro" id="IPR037033">
    <property type="entry name" value="DNA-dir_RNAP_su2_hyb_sf"/>
</dbReference>
<organism evidence="20 21">
    <name type="scientific">Dreissena polymorpha</name>
    <name type="common">Zebra mussel</name>
    <name type="synonym">Mytilus polymorpha</name>
    <dbReference type="NCBI Taxonomy" id="45954"/>
    <lineage>
        <taxon>Eukaryota</taxon>
        <taxon>Metazoa</taxon>
        <taxon>Spiralia</taxon>
        <taxon>Lophotrochozoa</taxon>
        <taxon>Mollusca</taxon>
        <taxon>Bivalvia</taxon>
        <taxon>Autobranchia</taxon>
        <taxon>Heteroconchia</taxon>
        <taxon>Euheterodonta</taxon>
        <taxon>Imparidentia</taxon>
        <taxon>Neoheterodontei</taxon>
        <taxon>Myida</taxon>
        <taxon>Dreissenoidea</taxon>
        <taxon>Dreissenidae</taxon>
        <taxon>Dreissena</taxon>
    </lineage>
</organism>
<evidence type="ECO:0000256" key="10">
    <source>
        <dbReference type="ARBA" id="ARBA00023242"/>
    </source>
</evidence>
<comment type="catalytic activity">
    <reaction evidence="11">
        <text>RNA(n) + a ribonucleoside 5'-triphosphate = RNA(n+1) + diphosphate</text>
        <dbReference type="Rhea" id="RHEA:21248"/>
        <dbReference type="Rhea" id="RHEA-COMP:14527"/>
        <dbReference type="Rhea" id="RHEA-COMP:17342"/>
        <dbReference type="ChEBI" id="CHEBI:33019"/>
        <dbReference type="ChEBI" id="CHEBI:61557"/>
        <dbReference type="ChEBI" id="CHEBI:140395"/>
        <dbReference type="EC" id="2.7.7.6"/>
    </reaction>
    <physiologicalReaction direction="left-to-right" evidence="11">
        <dbReference type="Rhea" id="RHEA:21249"/>
    </physiologicalReaction>
</comment>
<dbReference type="InterPro" id="IPR007642">
    <property type="entry name" value="RNA_pol_Rpb2_2"/>
</dbReference>
<comment type="caution">
    <text evidence="20">The sequence shown here is derived from an EMBL/GenBank/DDBJ whole genome shotgun (WGS) entry which is preliminary data.</text>
</comment>
<dbReference type="Proteomes" id="UP000828390">
    <property type="component" value="Unassembled WGS sequence"/>
</dbReference>
<evidence type="ECO:0000313" key="20">
    <source>
        <dbReference type="EMBL" id="KAH3719350.1"/>
    </source>
</evidence>
<evidence type="ECO:0000259" key="15">
    <source>
        <dbReference type="Pfam" id="PF04560"/>
    </source>
</evidence>
<evidence type="ECO:0000256" key="6">
    <source>
        <dbReference type="ARBA" id="ARBA00022723"/>
    </source>
</evidence>
<dbReference type="GO" id="GO:0000428">
    <property type="term" value="C:DNA-directed RNA polymerase complex"/>
    <property type="evidence" value="ECO:0007669"/>
    <property type="project" value="UniProtKB-KW"/>
</dbReference>
<evidence type="ECO:0000259" key="14">
    <source>
        <dbReference type="Pfam" id="PF00562"/>
    </source>
</evidence>
<dbReference type="GO" id="GO:0005634">
    <property type="term" value="C:nucleus"/>
    <property type="evidence" value="ECO:0007669"/>
    <property type="project" value="UniProtKB-SubCell"/>
</dbReference>
<dbReference type="Gene3D" id="3.90.1800.10">
    <property type="entry name" value="RNA polymerase alpha subunit dimerisation domain"/>
    <property type="match status" value="1"/>
</dbReference>
<comment type="similarity">
    <text evidence="2 12">Belongs to the RNA polymerase beta chain family.</text>
</comment>
<dbReference type="InterPro" id="IPR007644">
    <property type="entry name" value="RNA_pol_bsu_protrusion"/>
</dbReference>
<feature type="non-terminal residue" evidence="20">
    <location>
        <position position="1"/>
    </location>
</feature>
<dbReference type="SUPFAM" id="SSF64484">
    <property type="entry name" value="beta and beta-prime subunits of DNA dependent RNA-polymerase"/>
    <property type="match status" value="1"/>
</dbReference>
<evidence type="ECO:0000256" key="9">
    <source>
        <dbReference type="ARBA" id="ARBA00023163"/>
    </source>
</evidence>
<reference evidence="20" key="2">
    <citation type="submission" date="2020-11" db="EMBL/GenBank/DDBJ databases">
        <authorList>
            <person name="McCartney M.A."/>
            <person name="Auch B."/>
            <person name="Kono T."/>
            <person name="Mallez S."/>
            <person name="Becker A."/>
            <person name="Gohl D.M."/>
            <person name="Silverstein K.A.T."/>
            <person name="Koren S."/>
            <person name="Bechman K.B."/>
            <person name="Herman A."/>
            <person name="Abrahante J.E."/>
            <person name="Garbe J."/>
        </authorList>
    </citation>
    <scope>NUCLEOTIDE SEQUENCE</scope>
    <source>
        <strain evidence="20">Duluth1</strain>
        <tissue evidence="20">Whole animal</tissue>
    </source>
</reference>
<evidence type="ECO:0000259" key="19">
    <source>
        <dbReference type="Pfam" id="PF06883"/>
    </source>
</evidence>